<dbReference type="EMBL" id="WOGT01000012">
    <property type="protein sequence ID" value="MUN56037.1"/>
    <property type="molecule type" value="Genomic_DNA"/>
</dbReference>
<name>A0A7M3SW72_9MICC</name>
<gene>
    <name evidence="2" type="ORF">GMA10_12600</name>
</gene>
<proteinExistence type="predicted"/>
<keyword evidence="1" id="KW-1133">Transmembrane helix</keyword>
<comment type="caution">
    <text evidence="2">The sequence shown here is derived from an EMBL/GenBank/DDBJ whole genome shotgun (WGS) entry which is preliminary data.</text>
</comment>
<feature type="transmembrane region" description="Helical" evidence="1">
    <location>
        <begin position="12"/>
        <end position="30"/>
    </location>
</feature>
<evidence type="ECO:0000313" key="3">
    <source>
        <dbReference type="Proteomes" id="UP000462152"/>
    </source>
</evidence>
<accession>A0A7M3SW72</accession>
<protein>
    <submittedName>
        <fullName evidence="2">Uncharacterized protein</fullName>
    </submittedName>
</protein>
<organism evidence="2 3">
    <name type="scientific">Rothia koreensis</name>
    <dbReference type="NCBI Taxonomy" id="592378"/>
    <lineage>
        <taxon>Bacteria</taxon>
        <taxon>Bacillati</taxon>
        <taxon>Actinomycetota</taxon>
        <taxon>Actinomycetes</taxon>
        <taxon>Micrococcales</taxon>
        <taxon>Micrococcaceae</taxon>
        <taxon>Rothia</taxon>
    </lineage>
</organism>
<keyword evidence="1" id="KW-0812">Transmembrane</keyword>
<reference evidence="2 3" key="1">
    <citation type="submission" date="2019-12" db="EMBL/GenBank/DDBJ databases">
        <authorList>
            <person name="Li J."/>
            <person name="Shi Y."/>
            <person name="Xu G."/>
            <person name="Xiao D."/>
            <person name="Ran X."/>
        </authorList>
    </citation>
    <scope>NUCLEOTIDE SEQUENCE [LARGE SCALE GENOMIC DNA]</scope>
    <source>
        <strain evidence="2 3">JCM 15915</strain>
    </source>
</reference>
<sequence>MESGKSRPKDHHAQLFILLVIVVIVAIILVHGSARWGRAHLIQESMDETGVGEVSTGCGVDLLGGGSWNPGEKVHIVIDCDDGPTYNDHLTPGNNGAVSFERPKRSAARELGLISLNADDTGRWNLARADNKKTCTTGGHFGPHKATASCVLVDP</sequence>
<dbReference type="RefSeq" id="WP_129316095.1">
    <property type="nucleotide sequence ID" value="NZ_NOIQ01000017.1"/>
</dbReference>
<evidence type="ECO:0000256" key="1">
    <source>
        <dbReference type="SAM" id="Phobius"/>
    </source>
</evidence>
<keyword evidence="1" id="KW-0472">Membrane</keyword>
<dbReference type="Proteomes" id="UP000462152">
    <property type="component" value="Unassembled WGS sequence"/>
</dbReference>
<evidence type="ECO:0000313" key="2">
    <source>
        <dbReference type="EMBL" id="MUN56037.1"/>
    </source>
</evidence>
<dbReference type="AlphaFoldDB" id="A0A7M3SW72"/>
<keyword evidence="3" id="KW-1185">Reference proteome</keyword>